<protein>
    <submittedName>
        <fullName evidence="1">Uncharacterized protein</fullName>
    </submittedName>
</protein>
<organism evidence="1">
    <name type="scientific">marine sediment metagenome</name>
    <dbReference type="NCBI Taxonomy" id="412755"/>
    <lineage>
        <taxon>unclassified sequences</taxon>
        <taxon>metagenomes</taxon>
        <taxon>ecological metagenomes</taxon>
    </lineage>
</organism>
<gene>
    <name evidence="1" type="ORF">LCGC14_1165120</name>
</gene>
<sequence length="102" mass="11166">MKKLIIITASITLLLSGLAFSQTYKATTPDNTVGSKEQVQVEETASVTQKTTYTLSYINTRIAVLQAQVAEIQAEITELETLKAVVTIEAEKVKLKPPEVIE</sequence>
<comment type="caution">
    <text evidence="1">The sequence shown here is derived from an EMBL/GenBank/DDBJ whole genome shotgun (WGS) entry which is preliminary data.</text>
</comment>
<reference evidence="1" key="1">
    <citation type="journal article" date="2015" name="Nature">
        <title>Complex archaea that bridge the gap between prokaryotes and eukaryotes.</title>
        <authorList>
            <person name="Spang A."/>
            <person name="Saw J.H."/>
            <person name="Jorgensen S.L."/>
            <person name="Zaremba-Niedzwiedzka K."/>
            <person name="Martijn J."/>
            <person name="Lind A.E."/>
            <person name="van Eijk R."/>
            <person name="Schleper C."/>
            <person name="Guy L."/>
            <person name="Ettema T.J."/>
        </authorList>
    </citation>
    <scope>NUCLEOTIDE SEQUENCE</scope>
</reference>
<dbReference type="AlphaFoldDB" id="A0A0F9LRK4"/>
<proteinExistence type="predicted"/>
<dbReference type="EMBL" id="LAZR01005713">
    <property type="protein sequence ID" value="KKM97729.1"/>
    <property type="molecule type" value="Genomic_DNA"/>
</dbReference>
<accession>A0A0F9LRK4</accession>
<name>A0A0F9LRK4_9ZZZZ</name>
<evidence type="ECO:0000313" key="1">
    <source>
        <dbReference type="EMBL" id="KKM97729.1"/>
    </source>
</evidence>